<keyword evidence="3" id="KW-1185">Reference proteome</keyword>
<evidence type="ECO:0000313" key="2">
    <source>
        <dbReference type="EMBL" id="SMC27528.1"/>
    </source>
</evidence>
<dbReference type="InterPro" id="IPR024207">
    <property type="entry name" value="CotJB_dom"/>
</dbReference>
<keyword evidence="2" id="KW-0946">Virion</keyword>
<reference evidence="2 3" key="1">
    <citation type="submission" date="2017-04" db="EMBL/GenBank/DDBJ databases">
        <authorList>
            <person name="Afonso C.L."/>
            <person name="Miller P.J."/>
            <person name="Scott M.A."/>
            <person name="Spackman E."/>
            <person name="Goraichik I."/>
            <person name="Dimitrov K.M."/>
            <person name="Suarez D.L."/>
            <person name="Swayne D.E."/>
        </authorList>
    </citation>
    <scope>NUCLEOTIDE SEQUENCE [LARGE SCALE GENOMIC DNA]</scope>
    <source>
        <strain evidence="2 3">DSM 12555</strain>
    </source>
</reference>
<dbReference type="RefSeq" id="WP_084117172.1">
    <property type="nucleotide sequence ID" value="NZ_FWXH01000018.1"/>
</dbReference>
<feature type="domain" description="Protein CotJB" evidence="1">
    <location>
        <begin position="12"/>
        <end position="87"/>
    </location>
</feature>
<dbReference type="STRING" id="1121291.SAMN02745134_03204"/>
<dbReference type="PIRSF" id="PIRSF010606">
    <property type="entry name" value="Spore_coat_CotJB"/>
    <property type="match status" value="1"/>
</dbReference>
<evidence type="ECO:0000259" key="1">
    <source>
        <dbReference type="Pfam" id="PF12652"/>
    </source>
</evidence>
<dbReference type="InterPro" id="IPR016571">
    <property type="entry name" value="Spore_coat_assembly_CotJB"/>
</dbReference>
<dbReference type="AlphaFoldDB" id="A0A1W1XVG7"/>
<name>A0A1W1XVG7_9CLOT</name>
<organism evidence="2 3">
    <name type="scientific">Clostridium acidisoli DSM 12555</name>
    <dbReference type="NCBI Taxonomy" id="1121291"/>
    <lineage>
        <taxon>Bacteria</taxon>
        <taxon>Bacillati</taxon>
        <taxon>Bacillota</taxon>
        <taxon>Clostridia</taxon>
        <taxon>Eubacteriales</taxon>
        <taxon>Clostridiaceae</taxon>
        <taxon>Clostridium</taxon>
    </lineage>
</organism>
<accession>A0A1W1XVG7</accession>
<dbReference type="EMBL" id="FWXH01000018">
    <property type="protein sequence ID" value="SMC27528.1"/>
    <property type="molecule type" value="Genomic_DNA"/>
</dbReference>
<proteinExistence type="predicted"/>
<dbReference type="OrthoDB" id="9804099at2"/>
<dbReference type="Proteomes" id="UP000192468">
    <property type="component" value="Unassembled WGS sequence"/>
</dbReference>
<dbReference type="Pfam" id="PF12652">
    <property type="entry name" value="CotJB"/>
    <property type="match status" value="1"/>
</dbReference>
<keyword evidence="2" id="KW-0167">Capsid protein</keyword>
<protein>
    <submittedName>
        <fullName evidence="2">Spore coat protein JB</fullName>
    </submittedName>
</protein>
<sequence>MEKTYNDLPKKELITKIHQLKFAAVDLNLYLDNHPGNKRALDDYNTITRRLIAAIDLYESKYGPQTNFGGSESKHPWAWVDEPWPWEIGE</sequence>
<evidence type="ECO:0000313" key="3">
    <source>
        <dbReference type="Proteomes" id="UP000192468"/>
    </source>
</evidence>
<gene>
    <name evidence="2" type="ORF">SAMN02745134_03204</name>
</gene>